<gene>
    <name evidence="10 11" type="primary">LOC116291223</name>
</gene>
<dbReference type="InterPro" id="IPR034922">
    <property type="entry name" value="REX1-like_exo"/>
</dbReference>
<dbReference type="FunFam" id="3.30.420.10:FF:000019">
    <property type="entry name" value="RNA exonuclease NEF-sp"/>
    <property type="match status" value="1"/>
</dbReference>
<dbReference type="PANTHER" id="PTHR12801">
    <property type="entry name" value="RNA EXONUCLEASE REXO1 / RECO3 FAMILY MEMBER-RELATED"/>
    <property type="match status" value="1"/>
</dbReference>
<dbReference type="InterPro" id="IPR012337">
    <property type="entry name" value="RNaseH-like_sf"/>
</dbReference>
<dbReference type="GO" id="GO:0005634">
    <property type="term" value="C:nucleus"/>
    <property type="evidence" value="ECO:0007669"/>
    <property type="project" value="UniProtKB-SubCell"/>
</dbReference>
<dbReference type="GO" id="GO:0003676">
    <property type="term" value="F:nucleic acid binding"/>
    <property type="evidence" value="ECO:0007669"/>
    <property type="project" value="InterPro"/>
</dbReference>
<evidence type="ECO:0000259" key="8">
    <source>
        <dbReference type="SMART" id="SM00479"/>
    </source>
</evidence>
<feature type="domain" description="Exonuclease" evidence="8">
    <location>
        <begin position="289"/>
        <end position="448"/>
    </location>
</feature>
<dbReference type="GeneID" id="116291223"/>
<dbReference type="SUPFAM" id="SSF53098">
    <property type="entry name" value="Ribonuclease H-like"/>
    <property type="match status" value="1"/>
</dbReference>
<evidence type="ECO:0000256" key="2">
    <source>
        <dbReference type="ARBA" id="ARBA00006357"/>
    </source>
</evidence>
<proteinExistence type="inferred from homology"/>
<dbReference type="OrthoDB" id="3996471at2759"/>
<evidence type="ECO:0000256" key="1">
    <source>
        <dbReference type="ARBA" id="ARBA00004123"/>
    </source>
</evidence>
<evidence type="ECO:0000313" key="10">
    <source>
        <dbReference type="RefSeq" id="XP_031554223.1"/>
    </source>
</evidence>
<evidence type="ECO:0000256" key="7">
    <source>
        <dbReference type="SAM" id="MobiDB-lite"/>
    </source>
</evidence>
<dbReference type="InterPro" id="IPR036397">
    <property type="entry name" value="RNaseH_sf"/>
</dbReference>
<dbReference type="GO" id="GO:0004527">
    <property type="term" value="F:exonuclease activity"/>
    <property type="evidence" value="ECO:0007669"/>
    <property type="project" value="UniProtKB-KW"/>
</dbReference>
<dbReference type="KEGG" id="aten:116291223"/>
<reference evidence="10 11" key="1">
    <citation type="submission" date="2025-04" db="UniProtKB">
        <authorList>
            <consortium name="RefSeq"/>
        </authorList>
    </citation>
    <scope>IDENTIFICATION</scope>
    <source>
        <tissue evidence="10 11">Tentacle</tissue>
    </source>
</reference>
<evidence type="ECO:0000256" key="4">
    <source>
        <dbReference type="ARBA" id="ARBA00022801"/>
    </source>
</evidence>
<keyword evidence="6" id="KW-0539">Nucleus</keyword>
<evidence type="ECO:0000256" key="6">
    <source>
        <dbReference type="ARBA" id="ARBA00023242"/>
    </source>
</evidence>
<organism evidence="9 11">
    <name type="scientific">Actinia tenebrosa</name>
    <name type="common">Australian red waratah sea anemone</name>
    <dbReference type="NCBI Taxonomy" id="6105"/>
    <lineage>
        <taxon>Eukaryota</taxon>
        <taxon>Metazoa</taxon>
        <taxon>Cnidaria</taxon>
        <taxon>Anthozoa</taxon>
        <taxon>Hexacorallia</taxon>
        <taxon>Actiniaria</taxon>
        <taxon>Actiniidae</taxon>
        <taxon>Actinia</taxon>
    </lineage>
</organism>
<feature type="compositionally biased region" description="Basic residues" evidence="7">
    <location>
        <begin position="19"/>
        <end position="31"/>
    </location>
</feature>
<dbReference type="SMART" id="SM00479">
    <property type="entry name" value="EXOIII"/>
    <property type="match status" value="1"/>
</dbReference>
<sequence length="603" mass="68278">MEMQELNADSSVESSDKRERKKQKGKYKNNKRKLESVEDDNDIGDGSCYQDGKINGQISSKKKKKSKSGKEGHGKSKPFFTLLLRQHFKHNKKLGERLKLRDIQELILYCMLRKTSHEQLSWCQVGNRKKIKKVVVILLRSVGENDFAQHVTSFPFITKELTSTVVPTNASGTDFTFQHAHETLLSVPLSKSQLKKKMKKSRDKINDNETLEKIHEDGCSSNKESYPSRGDKDLPAVPVDKSVFLLTKDQLKSNKYPVRCYDEAANDEDGFLPCITRDSPTNGNSEEQPVFAVDCEMCVTSEGHELTRISIVDESMNMLYDTLVKPGRPILDYKTKYSGITAEILEGVTVTLQDVQKQVTALLPTGAILAGHSLDCDLNALKMYHNKVIDTAVAYKDKRGGYFKPSLKFLAEFYLQKKIQKGSDGHCSIEDAKTCMELVKLKFREGPTFGLAGNASEGLFDKMDSEKKTCSMLDYPYIANLCRSGGHNVVPCTSDSEIVLKAANLINSSDFTWIHLQAVQHFYERLKDKAMNEEQKEEVLKELDTRVREIYQDIPDDCLTLVIMGCGDIREIIRLQRDPSPRTEELRKAVQEAKKGLCFMKFT</sequence>
<protein>
    <submittedName>
        <fullName evidence="10 11">Small RNA degrading nuclease 5-like isoform X1</fullName>
    </submittedName>
</protein>
<dbReference type="PANTHER" id="PTHR12801:SF82">
    <property type="entry name" value="RNA EXONUCLEASE 5"/>
    <property type="match status" value="1"/>
</dbReference>
<keyword evidence="3" id="KW-0540">Nuclease</keyword>
<dbReference type="Proteomes" id="UP000515163">
    <property type="component" value="Unplaced"/>
</dbReference>
<dbReference type="InterPro" id="IPR047021">
    <property type="entry name" value="REXO1/3/4-like"/>
</dbReference>
<evidence type="ECO:0000256" key="3">
    <source>
        <dbReference type="ARBA" id="ARBA00022722"/>
    </source>
</evidence>
<dbReference type="AlphaFoldDB" id="A0A6P8HCR8"/>
<keyword evidence="9" id="KW-1185">Reference proteome</keyword>
<dbReference type="RefSeq" id="XP_031554224.1">
    <property type="nucleotide sequence ID" value="XM_031698364.1"/>
</dbReference>
<keyword evidence="4" id="KW-0378">Hydrolase</keyword>
<evidence type="ECO:0000313" key="11">
    <source>
        <dbReference type="RefSeq" id="XP_031554224.1"/>
    </source>
</evidence>
<evidence type="ECO:0000256" key="5">
    <source>
        <dbReference type="ARBA" id="ARBA00022839"/>
    </source>
</evidence>
<name>A0A6P8HCR8_ACTTE</name>
<comment type="similarity">
    <text evidence="2">Belongs to the REXO1/REXO3 family.</text>
</comment>
<keyword evidence="5" id="KW-0269">Exonuclease</keyword>
<dbReference type="Gene3D" id="3.30.420.10">
    <property type="entry name" value="Ribonuclease H-like superfamily/Ribonuclease H"/>
    <property type="match status" value="1"/>
</dbReference>
<feature type="region of interest" description="Disordered" evidence="7">
    <location>
        <begin position="1"/>
        <end position="76"/>
    </location>
</feature>
<dbReference type="InterPro" id="IPR013520">
    <property type="entry name" value="Ribonucl_H"/>
</dbReference>
<dbReference type="CDD" id="cd06145">
    <property type="entry name" value="REX1_like"/>
    <property type="match status" value="1"/>
</dbReference>
<evidence type="ECO:0000313" key="9">
    <source>
        <dbReference type="Proteomes" id="UP000515163"/>
    </source>
</evidence>
<accession>A0A6P8HCR8</accession>
<comment type="subcellular location">
    <subcellularLocation>
        <location evidence="1">Nucleus</location>
    </subcellularLocation>
</comment>
<dbReference type="RefSeq" id="XP_031554223.1">
    <property type="nucleotide sequence ID" value="XM_031698363.1"/>
</dbReference>
<dbReference type="Pfam" id="PF00929">
    <property type="entry name" value="RNase_T"/>
    <property type="match status" value="1"/>
</dbReference>